<dbReference type="Ensembl" id="ENSENLT00000035635.1">
    <property type="protein sequence ID" value="ENSENLP00000034690.1"/>
    <property type="gene ID" value="ENSENLG00000014771.1"/>
</dbReference>
<accession>A0A665VSM2</accession>
<dbReference type="FunFam" id="3.30.450.20:FF:000013">
    <property type="entry name" value="Period circadian protein homolog 2"/>
    <property type="match status" value="1"/>
</dbReference>
<dbReference type="Pfam" id="PF21353">
    <property type="entry name" value="Per3-like_PAS-A"/>
    <property type="match status" value="1"/>
</dbReference>
<dbReference type="GO" id="GO:0000976">
    <property type="term" value="F:transcription cis-regulatory region binding"/>
    <property type="evidence" value="ECO:0007669"/>
    <property type="project" value="TreeGrafter"/>
</dbReference>
<evidence type="ECO:0000256" key="3">
    <source>
        <dbReference type="ARBA" id="ARBA00039684"/>
    </source>
</evidence>
<reference evidence="7" key="3">
    <citation type="submission" date="2025-09" db="UniProtKB">
        <authorList>
            <consortium name="Ensembl"/>
        </authorList>
    </citation>
    <scope>IDENTIFICATION</scope>
</reference>
<dbReference type="InterPro" id="IPR035965">
    <property type="entry name" value="PAS-like_dom_sf"/>
</dbReference>
<feature type="region of interest" description="Disordered" evidence="5">
    <location>
        <begin position="1"/>
        <end position="126"/>
    </location>
</feature>
<gene>
    <name evidence="7" type="primary">LOC115052620</name>
</gene>
<dbReference type="PROSITE" id="PS50112">
    <property type="entry name" value="PAS"/>
    <property type="match status" value="1"/>
</dbReference>
<feature type="compositionally biased region" description="Low complexity" evidence="5">
    <location>
        <begin position="63"/>
        <end position="107"/>
    </location>
</feature>
<dbReference type="GO" id="GO:0043153">
    <property type="term" value="P:entrainment of circadian clock by photoperiod"/>
    <property type="evidence" value="ECO:0007669"/>
    <property type="project" value="TreeGrafter"/>
</dbReference>
<name>A0A665VSM2_ECHNA</name>
<evidence type="ECO:0000256" key="4">
    <source>
        <dbReference type="ARBA" id="ARBA00042893"/>
    </source>
</evidence>
<dbReference type="CDD" id="cd00130">
    <property type="entry name" value="PAS"/>
    <property type="match status" value="1"/>
</dbReference>
<evidence type="ECO:0000256" key="2">
    <source>
        <dbReference type="ARBA" id="ARBA00023242"/>
    </source>
</evidence>
<dbReference type="GO" id="GO:0005737">
    <property type="term" value="C:cytoplasm"/>
    <property type="evidence" value="ECO:0007669"/>
    <property type="project" value="TreeGrafter"/>
</dbReference>
<dbReference type="GO" id="GO:0032922">
    <property type="term" value="P:circadian regulation of gene expression"/>
    <property type="evidence" value="ECO:0007669"/>
    <property type="project" value="TreeGrafter"/>
</dbReference>
<feature type="compositionally biased region" description="Basic and acidic residues" evidence="5">
    <location>
        <begin position="51"/>
        <end position="62"/>
    </location>
</feature>
<dbReference type="GO" id="GO:0000122">
    <property type="term" value="P:negative regulation of transcription by RNA polymerase II"/>
    <property type="evidence" value="ECO:0007669"/>
    <property type="project" value="TreeGrafter"/>
</dbReference>
<organism evidence="7 8">
    <name type="scientific">Echeneis naucrates</name>
    <name type="common">Live sharksucker</name>
    <dbReference type="NCBI Taxonomy" id="173247"/>
    <lineage>
        <taxon>Eukaryota</taxon>
        <taxon>Metazoa</taxon>
        <taxon>Chordata</taxon>
        <taxon>Craniata</taxon>
        <taxon>Vertebrata</taxon>
        <taxon>Euteleostomi</taxon>
        <taxon>Actinopterygii</taxon>
        <taxon>Neopterygii</taxon>
        <taxon>Teleostei</taxon>
        <taxon>Neoteleostei</taxon>
        <taxon>Acanthomorphata</taxon>
        <taxon>Carangaria</taxon>
        <taxon>Carangiformes</taxon>
        <taxon>Echeneidae</taxon>
        <taxon>Echeneis</taxon>
    </lineage>
</organism>
<reference evidence="7" key="1">
    <citation type="submission" date="2021-04" db="EMBL/GenBank/DDBJ databases">
        <authorList>
            <consortium name="Wellcome Sanger Institute Data Sharing"/>
        </authorList>
    </citation>
    <scope>NUCLEOTIDE SEQUENCE [LARGE SCALE GENOMIC DNA]</scope>
</reference>
<dbReference type="PANTHER" id="PTHR11269:SF9">
    <property type="entry name" value="PERIOD CIRCADIAN PROTEIN HOMOLOG 2"/>
    <property type="match status" value="1"/>
</dbReference>
<reference evidence="7" key="2">
    <citation type="submission" date="2025-08" db="UniProtKB">
        <authorList>
            <consortium name="Ensembl"/>
        </authorList>
    </citation>
    <scope>IDENTIFICATION</scope>
</reference>
<dbReference type="InterPro" id="IPR050760">
    <property type="entry name" value="Period_circadian_regulator"/>
</dbReference>
<comment type="subcellular location">
    <subcellularLocation>
        <location evidence="1">Nucleus</location>
    </subcellularLocation>
</comment>
<evidence type="ECO:0000259" key="6">
    <source>
        <dbReference type="PROSITE" id="PS50112"/>
    </source>
</evidence>
<dbReference type="Proteomes" id="UP000472264">
    <property type="component" value="Chromosome 13"/>
</dbReference>
<evidence type="ECO:0000256" key="1">
    <source>
        <dbReference type="ARBA" id="ARBA00004123"/>
    </source>
</evidence>
<keyword evidence="8" id="KW-1185">Reference proteome</keyword>
<feature type="domain" description="PAS" evidence="6">
    <location>
        <begin position="366"/>
        <end position="409"/>
    </location>
</feature>
<dbReference type="GO" id="GO:0005634">
    <property type="term" value="C:nucleus"/>
    <property type="evidence" value="ECO:0007669"/>
    <property type="project" value="UniProtKB-SubCell"/>
</dbReference>
<dbReference type="Pfam" id="PF08447">
    <property type="entry name" value="PAS_3"/>
    <property type="match status" value="1"/>
</dbReference>
<feature type="compositionally biased region" description="Polar residues" evidence="5">
    <location>
        <begin position="108"/>
        <end position="125"/>
    </location>
</feature>
<sequence length="602" mass="66349">MIDFQNCEIQSCTGGSDQRNGHSISDGTRPPLHEDVEMGGSGSSGSGTESHGNESHGNESHGNESVGSSNGNGKDSALLESSGSNKSSNSHSPSPPSSSNAFSLVSSEQDNPSTSGCSSEQSAKAKTQKELFKTLKELKMHLPSEKRSKGKSSTVNTLKYALRCVKQVKANEEYYQMLMINDSQPPGFDVSSYTIEEINRITSEYTLKNTDIFAVAVSLITGKIVYISDQAASILNCKREVFDNAKFVEFLTPQDVSVFYSFTTPYRLPSWSMCTGAESSPTECMQEKSFFCRISGGKEREGDLQYYPFRMTPYLMKVQDAELSEEQFCCLLLAERVHSGYEAPRIPPDKRIFTTTHTPNCVFQDVDERAVPLLGYLPQDLIGTPVLLNLHPSDRPLMLAVHRKILQYAGQPFDHSSIRFCARNGEYITLDTSWSSFVNPWIPFQGPVNEDVFAAPAFHGGKIVDSDIQEISEQIHRLLLQPVHNVGSSGYGSNGSHEQLVSISSSSESNGNGVAAEETGKAKPPRTFQEICMGVHMQKNQDSQVCLHSSLPTPLPSKPEQKKTTDSEFNLISPQSPLLTLYQLVKKNKCRKSMYLCVSLFI</sequence>
<evidence type="ECO:0000313" key="8">
    <source>
        <dbReference type="Proteomes" id="UP000472264"/>
    </source>
</evidence>
<protein>
    <recommendedName>
        <fullName evidence="3">Period circadian protein homolog 2</fullName>
    </recommendedName>
    <alternativeName>
        <fullName evidence="4">Circadian clock protein PERIOD 2</fullName>
    </alternativeName>
</protein>
<dbReference type="InterPro" id="IPR013655">
    <property type="entry name" value="PAS_fold_3"/>
</dbReference>
<dbReference type="InterPro" id="IPR048814">
    <property type="entry name" value="Per1-3_PAS-A"/>
</dbReference>
<dbReference type="Gene3D" id="3.30.450.20">
    <property type="entry name" value="PAS domain"/>
    <property type="match status" value="2"/>
</dbReference>
<keyword evidence="2" id="KW-0539">Nucleus</keyword>
<feature type="region of interest" description="Disordered" evidence="5">
    <location>
        <begin position="490"/>
        <end position="521"/>
    </location>
</feature>
<dbReference type="SUPFAM" id="SSF55785">
    <property type="entry name" value="PYP-like sensor domain (PAS domain)"/>
    <property type="match status" value="1"/>
</dbReference>
<dbReference type="SMART" id="SM00091">
    <property type="entry name" value="PAS"/>
    <property type="match status" value="2"/>
</dbReference>
<dbReference type="Pfam" id="PF23170">
    <property type="entry name" value="bHLH_PER"/>
    <property type="match status" value="1"/>
</dbReference>
<dbReference type="InterPro" id="IPR000014">
    <property type="entry name" value="PAS"/>
</dbReference>
<proteinExistence type="predicted"/>
<dbReference type="PANTHER" id="PTHR11269">
    <property type="entry name" value="PERIOD CIRCADIAN PROTEIN"/>
    <property type="match status" value="1"/>
</dbReference>
<evidence type="ECO:0000313" key="7">
    <source>
        <dbReference type="Ensembl" id="ENSENLP00000034690.1"/>
    </source>
</evidence>
<dbReference type="InterPro" id="IPR057310">
    <property type="entry name" value="PER1-3_bHLH"/>
</dbReference>
<evidence type="ECO:0000256" key="5">
    <source>
        <dbReference type="SAM" id="MobiDB-lite"/>
    </source>
</evidence>
<dbReference type="AlphaFoldDB" id="A0A665VSM2"/>
<feature type="compositionally biased region" description="Polar residues" evidence="5">
    <location>
        <begin position="7"/>
        <end position="26"/>
    </location>
</feature>
<dbReference type="GO" id="GO:0001222">
    <property type="term" value="F:transcription corepressor binding"/>
    <property type="evidence" value="ECO:0007669"/>
    <property type="project" value="TreeGrafter"/>
</dbReference>